<dbReference type="Pfam" id="PF03797">
    <property type="entry name" value="Autotransporter"/>
    <property type="match status" value="1"/>
</dbReference>
<dbReference type="NCBIfam" id="TIGR02601">
    <property type="entry name" value="autotrns_rpt"/>
    <property type="match status" value="2"/>
</dbReference>
<evidence type="ECO:0000256" key="2">
    <source>
        <dbReference type="SAM" id="SignalP"/>
    </source>
</evidence>
<evidence type="ECO:0000256" key="1">
    <source>
        <dbReference type="ARBA" id="ARBA00022729"/>
    </source>
</evidence>
<dbReference type="SMART" id="SM00869">
    <property type="entry name" value="Autotransporter"/>
    <property type="match status" value="1"/>
</dbReference>
<sequence>MSATALVAASMLMASSAYADSVRYTANGTYTDAMTVRSNDTIYVNTDITAVFAGTVTYGEAEGGFLILNSTSPGDQGTLVFAPTSITASPGYNNLIIAGGVVRFGSDVARDFYNRNDSTVAVAGGVFDLGGVNQSVYRLIHLGNQAGTITNNGPGAAVLTISNEIDFRGQITDGSNVLGLRLDGGIASTLSGNNSYSGGTVLTSGATLTAGHSNALGTGAVNFQGLNSTLSLYDGVALRNDIYVGQGASAVFNVGGNSAGRLLGDITSADPDSTVYKTGAGELVLAGNADVGRIFINHGTLTAGTGSDIRDTASIVLSGGSTFRVAGNEKIGEVVGGGTIRIENGSQLTLGRDQFDTTSSTTIGGDGALRKEGDNLLDLRGVNTYSGGTTLAEGTLVAGQTGALGSGALTVAAEDTYLGLRDTVWLDNEVVLAGGSLNVDIASDATGTLAGGITRADAASGFGLSKYGNGTLVLNGENSNVAFADVNGGMLRVDGSLTAPVNVYADAALSGNGTITGDVTFDGGSLVGRAGERLTINGNLTLSDSTHVNVRLGTPSSVGLFDVSGDLTLDGRLNIMDAGGFGQGVYRLFDYGGTLTDNGLEINGVPGGVSADDITVQTAIDHQVNIVVGDSSGPGEVPTIQFWDGANTTADGQIAGGSGTWNSSSTNWTGANGTANHAWGGNFAVFQGAAGTVTVAAGGVSVTGMQFAVDGYTVNGGPIRLGVEQTVLRVGDGTAAGENYEARIDSVITGAGALVKDDLGTLVLGGNNTYQGDTIVRAGTLVGDTNSIRNDILSNGTVVFNQTVDGTFAGSITGNTGQMRKDGGGTLRLTGLNTLDWDVNDGALSSTTAAFRSDVHIRTEGAMRFEQDASGAYAGTITGSGSLYTAAGAGNIIAFTGNSSDFTGTTTVETGALAVNGQLGGTLEVLAAGRLMGTGTVGDTIVNGTIAPGNSIGTLNVAGDITFNGGSIYEVEASAAGEADRIAATGTATINGGTVRVLAGTGIYAPSIQYTILTANNGVTGTFTGVTSNLAFLTPSLTYDANNAYLTMTRNGVGFENVGVTPNQIATGGGVESLGGGNVIYNAVLNLSADQARDAFDQLSGEIHSSLKTAMIEDSRFVRNAVNDRLRAAFGGVGASGGAVSYVDGKPVPVAANTDGIAVWGQGFGSWGHMGGDGNAARLERSIGGFFVGADAPVFDTWRFGAVAGYSNSSFNAKDRHSSGSSDNYHVGLYGGTQWGDLAFRTGAAYTWHDISTNRSVSFPGFSDTLKGDYNAGTAQVFGELAYGFSMGTTRFEPFANLAYVNLNTDGLRETGGAAALTSQGGTTDATFTTLGLRASTTFDVNGATLTAKGMLGWRHAFGDMTPDTAMRFASGGNAFSIAGVPIARDAAVIEAGLDYAVTPNVTLGVSYGGQFGSGVSDQSFKANFSAKF</sequence>
<evidence type="ECO:0000259" key="3">
    <source>
        <dbReference type="PROSITE" id="PS51208"/>
    </source>
</evidence>
<dbReference type="InterPro" id="IPR036709">
    <property type="entry name" value="Autotransporte_beta_dom_sf"/>
</dbReference>
<evidence type="ECO:0000313" key="5">
    <source>
        <dbReference type="Proteomes" id="UP001144323"/>
    </source>
</evidence>
<dbReference type="SUPFAM" id="SSF103515">
    <property type="entry name" value="Autotransporter"/>
    <property type="match status" value="1"/>
</dbReference>
<dbReference type="SUPFAM" id="SSF51126">
    <property type="entry name" value="Pectin lyase-like"/>
    <property type="match status" value="3"/>
</dbReference>
<dbReference type="EMBL" id="BSEC01000001">
    <property type="protein sequence ID" value="GLI94262.1"/>
    <property type="molecule type" value="Genomic_DNA"/>
</dbReference>
<dbReference type="Pfam" id="PF12951">
    <property type="entry name" value="PATR"/>
    <property type="match status" value="7"/>
</dbReference>
<dbReference type="InterPro" id="IPR006315">
    <property type="entry name" value="OM_autotransptr_brl_dom"/>
</dbReference>
<dbReference type="PANTHER" id="PTHR35037:SF3">
    <property type="entry name" value="C-TERMINAL REGION OF AIDA-LIKE PROTEIN"/>
    <property type="match status" value="1"/>
</dbReference>
<dbReference type="Proteomes" id="UP001144323">
    <property type="component" value="Unassembled WGS sequence"/>
</dbReference>
<dbReference type="Gene3D" id="2.40.128.130">
    <property type="entry name" value="Autotransporter beta-domain"/>
    <property type="match status" value="1"/>
</dbReference>
<name>A0A9W6GWE3_9HYPH</name>
<organism evidence="4 5">
    <name type="scientific">Methylocystis echinoides</name>
    <dbReference type="NCBI Taxonomy" id="29468"/>
    <lineage>
        <taxon>Bacteria</taxon>
        <taxon>Pseudomonadati</taxon>
        <taxon>Pseudomonadota</taxon>
        <taxon>Alphaproteobacteria</taxon>
        <taxon>Hyphomicrobiales</taxon>
        <taxon>Methylocystaceae</taxon>
        <taxon>Methylocystis</taxon>
    </lineage>
</organism>
<feature type="chain" id="PRO_5040768172" evidence="2">
    <location>
        <begin position="20"/>
        <end position="1429"/>
    </location>
</feature>
<reference evidence="4" key="1">
    <citation type="journal article" date="2023" name="Int. J. Syst. Evol. Microbiol.">
        <title>Methylocystis iwaonis sp. nov., a type II methane-oxidizing bacterium from surface soil of a rice paddy field in Japan, and emended description of the genus Methylocystis (ex Whittenbury et al. 1970) Bowman et al. 1993.</title>
        <authorList>
            <person name="Kaise H."/>
            <person name="Sawadogo J.B."/>
            <person name="Alam M.S."/>
            <person name="Ueno C."/>
            <person name="Dianou D."/>
            <person name="Shinjo R."/>
            <person name="Asakawa S."/>
        </authorList>
    </citation>
    <scope>NUCLEOTIDE SEQUENCE</scope>
    <source>
        <strain evidence="4">LMG27198</strain>
    </source>
</reference>
<keyword evidence="1 2" id="KW-0732">Signal</keyword>
<dbReference type="InterPro" id="IPR011050">
    <property type="entry name" value="Pectin_lyase_fold/virulence"/>
</dbReference>
<feature type="domain" description="Autotransporter" evidence="3">
    <location>
        <begin position="1152"/>
        <end position="1429"/>
    </location>
</feature>
<dbReference type="NCBIfam" id="TIGR01414">
    <property type="entry name" value="autotrans_barl"/>
    <property type="match status" value="1"/>
</dbReference>
<protein>
    <submittedName>
        <fullName evidence="4">Outer membrane autotransporter barrel domain-containing protein</fullName>
    </submittedName>
</protein>
<dbReference type="InterPro" id="IPR005546">
    <property type="entry name" value="Autotransporte_beta"/>
</dbReference>
<dbReference type="RefSeq" id="WP_281804271.1">
    <property type="nucleotide sequence ID" value="NZ_BSEC01000001.1"/>
</dbReference>
<proteinExistence type="predicted"/>
<comment type="caution">
    <text evidence="4">The sequence shown here is derived from an EMBL/GenBank/DDBJ whole genome shotgun (WGS) entry which is preliminary data.</text>
</comment>
<feature type="signal peptide" evidence="2">
    <location>
        <begin position="1"/>
        <end position="19"/>
    </location>
</feature>
<dbReference type="InterPro" id="IPR051551">
    <property type="entry name" value="Autotransporter_adhesion"/>
</dbReference>
<evidence type="ECO:0000313" key="4">
    <source>
        <dbReference type="EMBL" id="GLI94262.1"/>
    </source>
</evidence>
<dbReference type="PANTHER" id="PTHR35037">
    <property type="entry name" value="C-TERMINAL REGION OF AIDA-LIKE PROTEIN"/>
    <property type="match status" value="1"/>
</dbReference>
<keyword evidence="5" id="KW-1185">Reference proteome</keyword>
<accession>A0A9W6GWE3</accession>
<dbReference type="PROSITE" id="PS51208">
    <property type="entry name" value="AUTOTRANSPORTER"/>
    <property type="match status" value="1"/>
</dbReference>
<dbReference type="GO" id="GO:0019867">
    <property type="term" value="C:outer membrane"/>
    <property type="evidence" value="ECO:0007669"/>
    <property type="project" value="InterPro"/>
</dbReference>
<dbReference type="InterPro" id="IPR013425">
    <property type="entry name" value="Autotrns_rpt"/>
</dbReference>
<gene>
    <name evidence="4" type="ORF">LMG27198_32540</name>
</gene>